<organism evidence="2 3">
    <name type="scientific">Flavobacterium celericrescens</name>
    <dbReference type="NCBI Taxonomy" id="2709780"/>
    <lineage>
        <taxon>Bacteria</taxon>
        <taxon>Pseudomonadati</taxon>
        <taxon>Bacteroidota</taxon>
        <taxon>Flavobacteriia</taxon>
        <taxon>Flavobacteriales</taxon>
        <taxon>Flavobacteriaceae</taxon>
        <taxon>Flavobacterium</taxon>
    </lineage>
</organism>
<evidence type="ECO:0000313" key="3">
    <source>
        <dbReference type="Proteomes" id="UP000761423"/>
    </source>
</evidence>
<feature type="chain" id="PRO_5046246050" evidence="1">
    <location>
        <begin position="19"/>
        <end position="231"/>
    </location>
</feature>
<keyword evidence="1" id="KW-0732">Signal</keyword>
<name>A0ABX0IDA7_9FLAO</name>
<dbReference type="EMBL" id="JAAJBV010000008">
    <property type="protein sequence ID" value="NHM05211.1"/>
    <property type="molecule type" value="Genomic_DNA"/>
</dbReference>
<dbReference type="RefSeq" id="WP_166237233.1">
    <property type="nucleotide sequence ID" value="NZ_JAAJBV010000008.1"/>
</dbReference>
<dbReference type="SUPFAM" id="SSF48452">
    <property type="entry name" value="TPR-like"/>
    <property type="match status" value="1"/>
</dbReference>
<evidence type="ECO:0000256" key="1">
    <source>
        <dbReference type="SAM" id="SignalP"/>
    </source>
</evidence>
<dbReference type="InterPro" id="IPR032578">
    <property type="entry name" value="DUF4919"/>
</dbReference>
<evidence type="ECO:0000313" key="2">
    <source>
        <dbReference type="EMBL" id="NHM05211.1"/>
    </source>
</evidence>
<keyword evidence="3" id="KW-1185">Reference proteome</keyword>
<reference evidence="2 3" key="1">
    <citation type="submission" date="2020-02" db="EMBL/GenBank/DDBJ databases">
        <authorList>
            <person name="Chen W.-M."/>
        </authorList>
    </citation>
    <scope>NUCLEOTIDE SEQUENCE [LARGE SCALE GENOMIC DNA]</scope>
    <source>
        <strain evidence="2 3">TWA-26</strain>
    </source>
</reference>
<proteinExistence type="predicted"/>
<protein>
    <submittedName>
        <fullName evidence="2">DUF4919 domain-containing protein</fullName>
    </submittedName>
</protein>
<dbReference type="InterPro" id="IPR011990">
    <property type="entry name" value="TPR-like_helical_dom_sf"/>
</dbReference>
<gene>
    <name evidence="2" type="ORF">G4L40_10890</name>
</gene>
<dbReference type="Proteomes" id="UP000761423">
    <property type="component" value="Unassembled WGS sequence"/>
</dbReference>
<feature type="signal peptide" evidence="1">
    <location>
        <begin position="1"/>
        <end position="18"/>
    </location>
</feature>
<comment type="caution">
    <text evidence="2">The sequence shown here is derived from an EMBL/GenBank/DDBJ whole genome shotgun (WGS) entry which is preliminary data.</text>
</comment>
<accession>A0ABX0IDA7</accession>
<dbReference type="Pfam" id="PF16266">
    <property type="entry name" value="DUF4919"/>
    <property type="match status" value="1"/>
</dbReference>
<sequence length="231" mass="27046">MKLKITVLLLVVSSFLYSQSPLDTIKQFNYKKHYELILKETKNEKSEYSYSKQLKKFTNDETQTNFEVLTLLIGFSDNENFNPYMDILITDKEIYDLNEEGKFQEAIDYGNKALLKNPFMIKVLRELAYAYGKIGNHEMDNKLMERTSKIYNAMFSSSSKTGVNIKEPFFSLGPKDGQYFLKYFCKFKLGSMGSGYDENGYFIDILEATVEDKQVNFYFNIDHVRKTMIKK</sequence>